<keyword evidence="7" id="KW-1185">Reference proteome</keyword>
<dbReference type="InterPro" id="IPR011991">
    <property type="entry name" value="ArsR-like_HTH"/>
</dbReference>
<dbReference type="PROSITE" id="PS50931">
    <property type="entry name" value="HTH_LYSR"/>
    <property type="match status" value="1"/>
</dbReference>
<evidence type="ECO:0000256" key="2">
    <source>
        <dbReference type="ARBA" id="ARBA00023015"/>
    </source>
</evidence>
<dbReference type="InterPro" id="IPR005119">
    <property type="entry name" value="LysR_subst-bd"/>
</dbReference>
<dbReference type="GO" id="GO:0003677">
    <property type="term" value="F:DNA binding"/>
    <property type="evidence" value="ECO:0007669"/>
    <property type="project" value="UniProtKB-KW"/>
</dbReference>
<keyword evidence="2" id="KW-0805">Transcription regulation</keyword>
<dbReference type="PANTHER" id="PTHR30346:SF29">
    <property type="entry name" value="LYSR SUBSTRATE-BINDING"/>
    <property type="match status" value="1"/>
</dbReference>
<feature type="domain" description="HTH lysR-type" evidence="5">
    <location>
        <begin position="1"/>
        <end position="58"/>
    </location>
</feature>
<keyword evidence="3" id="KW-0238">DNA-binding</keyword>
<dbReference type="CDD" id="cd00090">
    <property type="entry name" value="HTH_ARSR"/>
    <property type="match status" value="1"/>
</dbReference>
<evidence type="ECO:0000256" key="3">
    <source>
        <dbReference type="ARBA" id="ARBA00023125"/>
    </source>
</evidence>
<evidence type="ECO:0000256" key="4">
    <source>
        <dbReference type="ARBA" id="ARBA00023163"/>
    </source>
</evidence>
<protein>
    <submittedName>
        <fullName evidence="6">LysR family transcriptional regulator</fullName>
    </submittedName>
</protein>
<dbReference type="SUPFAM" id="SSF46785">
    <property type="entry name" value="Winged helix' DNA-binding domain"/>
    <property type="match status" value="1"/>
</dbReference>
<organism evidence="6 7">
    <name type="scientific">Microcella daejeonensis</name>
    <dbReference type="NCBI Taxonomy" id="2994971"/>
    <lineage>
        <taxon>Bacteria</taxon>
        <taxon>Bacillati</taxon>
        <taxon>Actinomycetota</taxon>
        <taxon>Actinomycetes</taxon>
        <taxon>Micrococcales</taxon>
        <taxon>Microbacteriaceae</taxon>
        <taxon>Microcella</taxon>
    </lineage>
</organism>
<reference evidence="6" key="1">
    <citation type="submission" date="2022-11" db="EMBL/GenBank/DDBJ databases">
        <title>Description of Microcella daejonensis nov. sp, isolated from riverside soil.</title>
        <authorList>
            <person name="Molina K.M."/>
            <person name="Kim S.B."/>
        </authorList>
    </citation>
    <scope>NUCLEOTIDE SEQUENCE</scope>
    <source>
        <strain evidence="6">MMS21-STM12</strain>
    </source>
</reference>
<dbReference type="InterPro" id="IPR036388">
    <property type="entry name" value="WH-like_DNA-bd_sf"/>
</dbReference>
<name>A0A9E8MLF1_9MICO</name>
<dbReference type="InterPro" id="IPR036390">
    <property type="entry name" value="WH_DNA-bd_sf"/>
</dbReference>
<dbReference type="EMBL" id="CP113089">
    <property type="protein sequence ID" value="WAB81775.1"/>
    <property type="molecule type" value="Genomic_DNA"/>
</dbReference>
<evidence type="ECO:0000313" key="7">
    <source>
        <dbReference type="Proteomes" id="UP001164706"/>
    </source>
</evidence>
<dbReference type="RefSeq" id="WP_267781565.1">
    <property type="nucleotide sequence ID" value="NZ_CP113089.1"/>
</dbReference>
<evidence type="ECO:0000256" key="1">
    <source>
        <dbReference type="ARBA" id="ARBA00009437"/>
    </source>
</evidence>
<dbReference type="GO" id="GO:0032993">
    <property type="term" value="C:protein-DNA complex"/>
    <property type="evidence" value="ECO:0007669"/>
    <property type="project" value="TreeGrafter"/>
</dbReference>
<comment type="similarity">
    <text evidence="1">Belongs to the LysR transcriptional regulatory family.</text>
</comment>
<proteinExistence type="inferred from homology"/>
<dbReference type="InterPro" id="IPR000847">
    <property type="entry name" value="LysR_HTH_N"/>
</dbReference>
<dbReference type="Gene3D" id="1.10.10.10">
    <property type="entry name" value="Winged helix-like DNA-binding domain superfamily/Winged helix DNA-binding domain"/>
    <property type="match status" value="1"/>
</dbReference>
<dbReference type="Pfam" id="PF03466">
    <property type="entry name" value="LysR_substrate"/>
    <property type="match status" value="1"/>
</dbReference>
<gene>
    <name evidence="6" type="ORF">OVN18_01785</name>
</gene>
<evidence type="ECO:0000313" key="6">
    <source>
        <dbReference type="EMBL" id="WAB81775.1"/>
    </source>
</evidence>
<dbReference type="PANTHER" id="PTHR30346">
    <property type="entry name" value="TRANSCRIPTIONAL DUAL REGULATOR HCAR-RELATED"/>
    <property type="match status" value="1"/>
</dbReference>
<dbReference type="Gene3D" id="3.40.190.10">
    <property type="entry name" value="Periplasmic binding protein-like II"/>
    <property type="match status" value="2"/>
</dbReference>
<dbReference type="Pfam" id="PF00126">
    <property type="entry name" value="HTH_1"/>
    <property type="match status" value="1"/>
</dbReference>
<sequence>MDVRRLELLRELADRGSITAVAQATHRTPSGVSQQLKRLEQEAGVPLTARVGRGIQLTDAGEALAETARRIALATAEAESLWQEFTRSPTGTVTLTTFPTGGQMLLPGLLTRLGDEPGLEVVVTDHDLALPDFAGLTPDFDVVIADSQGVPRHWSERGLTVVPLMVEPFDIAMPEDHPLAQKTVIRPADVVGASWIGSPVGYPYDRVHDALAAVTGRAPRIVQRVMDNLIVEALVAAGVGLAILPRFTTRSHGNGLVTRPIAGVAAERQISAILRADRAARPSVRRVVQLLREEAELVSARYRTP</sequence>
<dbReference type="SUPFAM" id="SSF53850">
    <property type="entry name" value="Periplasmic binding protein-like II"/>
    <property type="match status" value="1"/>
</dbReference>
<evidence type="ECO:0000259" key="5">
    <source>
        <dbReference type="PROSITE" id="PS50931"/>
    </source>
</evidence>
<dbReference type="KEGG" id="mdb:OVN18_01785"/>
<dbReference type="AlphaFoldDB" id="A0A9E8MLF1"/>
<dbReference type="GO" id="GO:0003700">
    <property type="term" value="F:DNA-binding transcription factor activity"/>
    <property type="evidence" value="ECO:0007669"/>
    <property type="project" value="InterPro"/>
</dbReference>
<accession>A0A9E8MLF1</accession>
<keyword evidence="4" id="KW-0804">Transcription</keyword>
<dbReference type="Proteomes" id="UP001164706">
    <property type="component" value="Chromosome"/>
</dbReference>